<evidence type="ECO:0000256" key="1">
    <source>
        <dbReference type="ARBA" id="ARBA00008580"/>
    </source>
</evidence>
<keyword evidence="2" id="KW-1277">Toxin-antitoxin system</keyword>
<gene>
    <name evidence="3" type="primary">parD4</name>
    <name evidence="3" type="ORF">NCTC11166_00141</name>
</gene>
<dbReference type="InterPro" id="IPR010985">
    <property type="entry name" value="Ribbon_hlx_hlx"/>
</dbReference>
<dbReference type="InterPro" id="IPR038296">
    <property type="entry name" value="ParD_sf"/>
</dbReference>
<dbReference type="RefSeq" id="WP_112861359.1">
    <property type="nucleotide sequence ID" value="NZ_UAQP01000005.1"/>
</dbReference>
<dbReference type="Pfam" id="PF03693">
    <property type="entry name" value="ParD_antitoxin"/>
    <property type="match status" value="1"/>
</dbReference>
<evidence type="ECO:0000313" key="4">
    <source>
        <dbReference type="Proteomes" id="UP000251186"/>
    </source>
</evidence>
<dbReference type="InterPro" id="IPR022789">
    <property type="entry name" value="ParD"/>
</dbReference>
<reference evidence="3 4" key="1">
    <citation type="submission" date="2018-06" db="EMBL/GenBank/DDBJ databases">
        <authorList>
            <consortium name="Pathogen Informatics"/>
            <person name="Doyle S."/>
        </authorList>
    </citation>
    <scope>NUCLEOTIDE SEQUENCE [LARGE SCALE GENOMIC DNA]</scope>
    <source>
        <strain evidence="3 4">NCTC11166</strain>
    </source>
</reference>
<sequence>MATMNISLPDPMKAWVEEQAKSGRYANTSDVVRDLIRREQVKAEKIAHWNTLIEEAYASGISEMTFEEIIGEARAEAQTRASRAA</sequence>
<dbReference type="NCBIfam" id="TIGR02606">
    <property type="entry name" value="antidote_CC2985"/>
    <property type="match status" value="1"/>
</dbReference>
<dbReference type="PANTHER" id="PTHR36582">
    <property type="entry name" value="ANTITOXIN PARD"/>
    <property type="match status" value="1"/>
</dbReference>
<dbReference type="PANTHER" id="PTHR36582:SF2">
    <property type="entry name" value="ANTITOXIN PARD"/>
    <property type="match status" value="1"/>
</dbReference>
<dbReference type="AlphaFoldDB" id="A0A2X1CBW2"/>
<accession>A0A2X1CBW2</accession>
<organism evidence="3 4">
    <name type="scientific">Brevundimonas vesicularis</name>
    <name type="common">Pseudomonas vesicularis</name>
    <dbReference type="NCBI Taxonomy" id="41276"/>
    <lineage>
        <taxon>Bacteria</taxon>
        <taxon>Pseudomonadati</taxon>
        <taxon>Pseudomonadota</taxon>
        <taxon>Alphaproteobacteria</taxon>
        <taxon>Caulobacterales</taxon>
        <taxon>Caulobacteraceae</taxon>
        <taxon>Brevundimonas</taxon>
    </lineage>
</organism>
<proteinExistence type="inferred from homology"/>
<dbReference type="Gene3D" id="6.10.10.120">
    <property type="entry name" value="Antitoxin ParD1-like"/>
    <property type="match status" value="1"/>
</dbReference>
<dbReference type="EMBL" id="UAQP01000005">
    <property type="protein sequence ID" value="SPU51831.1"/>
    <property type="molecule type" value="Genomic_DNA"/>
</dbReference>
<dbReference type="Proteomes" id="UP000251186">
    <property type="component" value="Unassembled WGS sequence"/>
</dbReference>
<protein>
    <submittedName>
        <fullName evidence="3">Antitoxin ParD4</fullName>
    </submittedName>
</protein>
<comment type="similarity">
    <text evidence="1">Belongs to the ParD antitoxin family.</text>
</comment>
<evidence type="ECO:0000313" key="3">
    <source>
        <dbReference type="EMBL" id="SPU51831.1"/>
    </source>
</evidence>
<dbReference type="GO" id="GO:0006355">
    <property type="term" value="P:regulation of DNA-templated transcription"/>
    <property type="evidence" value="ECO:0007669"/>
    <property type="project" value="InterPro"/>
</dbReference>
<evidence type="ECO:0000256" key="2">
    <source>
        <dbReference type="ARBA" id="ARBA00022649"/>
    </source>
</evidence>
<name>A0A2X1CBW2_BREVE</name>
<dbReference type="CDD" id="cd22231">
    <property type="entry name" value="RHH_NikR_HicB-like"/>
    <property type="match status" value="1"/>
</dbReference>
<dbReference type="SUPFAM" id="SSF47598">
    <property type="entry name" value="Ribbon-helix-helix"/>
    <property type="match status" value="1"/>
</dbReference>